<gene>
    <name evidence="2" type="ORF">GCM10010151_37970</name>
</gene>
<comment type="caution">
    <text evidence="2">The sequence shown here is derived from an EMBL/GenBank/DDBJ whole genome shotgun (WGS) entry which is preliminary data.</text>
</comment>
<reference evidence="2 3" key="1">
    <citation type="journal article" date="2019" name="Int. J. Syst. Evol. Microbiol.">
        <title>The Global Catalogue of Microorganisms (GCM) 10K type strain sequencing project: providing services to taxonomists for standard genome sequencing and annotation.</title>
        <authorList>
            <consortium name="The Broad Institute Genomics Platform"/>
            <consortium name="The Broad Institute Genome Sequencing Center for Infectious Disease"/>
            <person name="Wu L."/>
            <person name="Ma J."/>
        </authorList>
    </citation>
    <scope>NUCLEOTIDE SEQUENCE [LARGE SCALE GENOMIC DNA]</scope>
    <source>
        <strain evidence="2 3">JCM 3146</strain>
    </source>
</reference>
<dbReference type="Proteomes" id="UP001501822">
    <property type="component" value="Unassembled WGS sequence"/>
</dbReference>
<evidence type="ECO:0000256" key="1">
    <source>
        <dbReference type="SAM" id="MobiDB-lite"/>
    </source>
</evidence>
<sequence>MPETEEDPGAPFEPDPSRRRRARSPLSDGGPGPYRVPPPAGRGAPASGGRVIVRLAWTDGRLSRRVLATPVAAQDFAAPRSADRSVLRWTFEQPIGIRSDVKAATTCG</sequence>
<protein>
    <submittedName>
        <fullName evidence="2">Uncharacterized protein</fullName>
    </submittedName>
</protein>
<organism evidence="2 3">
    <name type="scientific">Actinoallomurus spadix</name>
    <dbReference type="NCBI Taxonomy" id="79912"/>
    <lineage>
        <taxon>Bacteria</taxon>
        <taxon>Bacillati</taxon>
        <taxon>Actinomycetota</taxon>
        <taxon>Actinomycetes</taxon>
        <taxon>Streptosporangiales</taxon>
        <taxon>Thermomonosporaceae</taxon>
        <taxon>Actinoallomurus</taxon>
    </lineage>
</organism>
<evidence type="ECO:0000313" key="3">
    <source>
        <dbReference type="Proteomes" id="UP001501822"/>
    </source>
</evidence>
<feature type="region of interest" description="Disordered" evidence="1">
    <location>
        <begin position="1"/>
        <end position="48"/>
    </location>
</feature>
<accession>A0ABN0WRP2</accession>
<keyword evidence="3" id="KW-1185">Reference proteome</keyword>
<name>A0ABN0WRP2_9ACTN</name>
<dbReference type="EMBL" id="BAAABM010000029">
    <property type="protein sequence ID" value="GAA0344639.1"/>
    <property type="molecule type" value="Genomic_DNA"/>
</dbReference>
<evidence type="ECO:0000313" key="2">
    <source>
        <dbReference type="EMBL" id="GAA0344639.1"/>
    </source>
</evidence>
<proteinExistence type="predicted"/>